<dbReference type="SUPFAM" id="SSF48208">
    <property type="entry name" value="Six-hairpin glycosidases"/>
    <property type="match status" value="1"/>
</dbReference>
<dbReference type="Proteomes" id="UP001183615">
    <property type="component" value="Unassembled WGS sequence"/>
</dbReference>
<feature type="domain" description="Glycosyl hydrolase family 95 catalytic" evidence="4">
    <location>
        <begin position="320"/>
        <end position="720"/>
    </location>
</feature>
<accession>A0ABU2S9G1</accession>
<protein>
    <submittedName>
        <fullName evidence="5">Glycoside hydrolase N-terminal domain-containing protein</fullName>
    </submittedName>
</protein>
<dbReference type="RefSeq" id="WP_311618991.1">
    <property type="nucleotide sequence ID" value="NZ_JAVREV010000010.1"/>
</dbReference>
<feature type="domain" description="Glycosyl hydrolase family 95 N-terminal" evidence="2">
    <location>
        <begin position="59"/>
        <end position="296"/>
    </location>
</feature>
<dbReference type="Gene3D" id="2.60.40.1180">
    <property type="entry name" value="Golgi alpha-mannosidase II"/>
    <property type="match status" value="1"/>
</dbReference>
<dbReference type="PANTHER" id="PTHR31084">
    <property type="entry name" value="ALPHA-L-FUCOSIDASE 2"/>
    <property type="match status" value="1"/>
</dbReference>
<reference evidence="6" key="1">
    <citation type="submission" date="2023-07" db="EMBL/GenBank/DDBJ databases">
        <title>30 novel species of actinomycetes from the DSMZ collection.</title>
        <authorList>
            <person name="Nouioui I."/>
        </authorList>
    </citation>
    <scope>NUCLEOTIDE SEQUENCE [LARGE SCALE GENOMIC DNA]</scope>
    <source>
        <strain evidence="6">DSM 41886</strain>
    </source>
</reference>
<dbReference type="PIRSF" id="PIRSF007663">
    <property type="entry name" value="UCP007663"/>
    <property type="match status" value="1"/>
</dbReference>
<feature type="region of interest" description="Disordered" evidence="1">
    <location>
        <begin position="23"/>
        <end position="51"/>
    </location>
</feature>
<dbReference type="Gene3D" id="2.70.98.50">
    <property type="entry name" value="putative glycoside hydrolase family protein from bacillus halodurans"/>
    <property type="match status" value="1"/>
</dbReference>
<name>A0ABU2S9G1_9ACTN</name>
<dbReference type="InterPro" id="IPR012341">
    <property type="entry name" value="6hp_glycosidase-like_sf"/>
</dbReference>
<dbReference type="Pfam" id="PF22124">
    <property type="entry name" value="Glyco_hydro_95_cat"/>
    <property type="match status" value="1"/>
</dbReference>
<dbReference type="Pfam" id="PF14498">
    <property type="entry name" value="Glyco_hyd_65N_2"/>
    <property type="match status" value="1"/>
</dbReference>
<dbReference type="Pfam" id="PF21307">
    <property type="entry name" value="Glyco_hydro_95_C"/>
    <property type="match status" value="1"/>
</dbReference>
<dbReference type="InterPro" id="IPR006311">
    <property type="entry name" value="TAT_signal"/>
</dbReference>
<feature type="compositionally biased region" description="Low complexity" evidence="1">
    <location>
        <begin position="23"/>
        <end position="36"/>
    </location>
</feature>
<dbReference type="PANTHER" id="PTHR31084:SF0">
    <property type="entry name" value="ALPHA-L-FUCOSIDASE 2"/>
    <property type="match status" value="1"/>
</dbReference>
<proteinExistence type="predicted"/>
<dbReference type="Gene3D" id="1.50.10.10">
    <property type="match status" value="1"/>
</dbReference>
<gene>
    <name evidence="5" type="ORF">RM779_19355</name>
</gene>
<keyword evidence="6" id="KW-1185">Reference proteome</keyword>
<dbReference type="InterPro" id="IPR013780">
    <property type="entry name" value="Glyco_hydro_b"/>
</dbReference>
<dbReference type="GO" id="GO:0016787">
    <property type="term" value="F:hydrolase activity"/>
    <property type="evidence" value="ECO:0007669"/>
    <property type="project" value="UniProtKB-KW"/>
</dbReference>
<evidence type="ECO:0000259" key="2">
    <source>
        <dbReference type="Pfam" id="PF14498"/>
    </source>
</evidence>
<evidence type="ECO:0000259" key="3">
    <source>
        <dbReference type="Pfam" id="PF21307"/>
    </source>
</evidence>
<evidence type="ECO:0000259" key="4">
    <source>
        <dbReference type="Pfam" id="PF22124"/>
    </source>
</evidence>
<dbReference type="InterPro" id="IPR016518">
    <property type="entry name" value="Alpha-L-fucosidase"/>
</dbReference>
<sequence>MPELSRRHVLATAGAGAAATALSPRAAGAAEHASNAETPGGAHGEASGAGGHGPNPMRLWYVAPAAEWLQALPVGNGRLGAMVFGGTDTERLQLNEDSLWAGGPHDYARPDAGEYLEEIRRLVVEEKWYQAQLLADTHFLGTPSEQAAYQVLGDLELALAGTGEVSGYERELDLETAVTRVRYTRGGVRHTREVFASSPDQVIVVRLTADAPGAIGFTARFTTPQRATGSAVDDRTIALDGVSGDWFELPGSVRFRAVTRAVTEGGRTSTDAQGALSVADADAVTLVISLATSYRDYLDVRADPVARARRHLIPAAGTPYARLRERHVADYRRLFTRVDIDLGTSDRVNLPTDERIGLFADGGDPQLAALYFQYGRYLLASCSRAPGQPANLQGLWNDSMNPSWESKYTVNINFEMNYWPAGPANLAECWDPAVDMIHELAESGARTAKALYDASGWVLHHNTDGWRGTAPVDHAHYGLWPTGGAWVSLMLWDHYLFTGDTGALSRNYPVMKGAVRFFLDTLVEDAGTGWLVTNPSHSPEVTHHQDEGESVSVCAGPTMDMQLLRDLFDAFRQATDVLDRDHGFAERVGEVRDRLAPMQIGYLGQLQEWLVDWEEAALAKNRHVSHLYGLFPSAQITPRGTPELAAAAVKTLELRGAAGTGWSLAWKINMWARLLDPVRAYERLGELLTPARTAPNLFDLHPPFQIDGNFGGVSGITEMLLQSHAGEVELLPALPDAWPAGSFRGLMARGGFEIDLEWGPSGVTRAVVRSLLGNPVRVRTPHRVDVTGAEPDRPEEHVVAFGTRRGSTYVLRPA</sequence>
<feature type="compositionally biased region" description="Gly residues" evidence="1">
    <location>
        <begin position="41"/>
        <end position="51"/>
    </location>
</feature>
<dbReference type="PROSITE" id="PS51318">
    <property type="entry name" value="TAT"/>
    <property type="match status" value="1"/>
</dbReference>
<dbReference type="EMBL" id="JAVREV010000010">
    <property type="protein sequence ID" value="MDT0444740.1"/>
    <property type="molecule type" value="Genomic_DNA"/>
</dbReference>
<dbReference type="InterPro" id="IPR027414">
    <property type="entry name" value="GH95_N_dom"/>
</dbReference>
<evidence type="ECO:0000313" key="6">
    <source>
        <dbReference type="Proteomes" id="UP001183615"/>
    </source>
</evidence>
<evidence type="ECO:0000313" key="5">
    <source>
        <dbReference type="EMBL" id="MDT0444740.1"/>
    </source>
</evidence>
<dbReference type="InterPro" id="IPR049053">
    <property type="entry name" value="AFCA-like_C"/>
</dbReference>
<evidence type="ECO:0000256" key="1">
    <source>
        <dbReference type="SAM" id="MobiDB-lite"/>
    </source>
</evidence>
<keyword evidence="5" id="KW-0378">Hydrolase</keyword>
<organism evidence="5 6">
    <name type="scientific">Streptomyces johnsoniae</name>
    <dbReference type="NCBI Taxonomy" id="3075532"/>
    <lineage>
        <taxon>Bacteria</taxon>
        <taxon>Bacillati</taxon>
        <taxon>Actinomycetota</taxon>
        <taxon>Actinomycetes</taxon>
        <taxon>Kitasatosporales</taxon>
        <taxon>Streptomycetaceae</taxon>
        <taxon>Streptomyces</taxon>
    </lineage>
</organism>
<comment type="caution">
    <text evidence="5">The sequence shown here is derived from an EMBL/GenBank/DDBJ whole genome shotgun (WGS) entry which is preliminary data.</text>
</comment>
<dbReference type="InterPro" id="IPR008928">
    <property type="entry name" value="6-hairpin_glycosidase_sf"/>
</dbReference>
<dbReference type="InterPro" id="IPR054363">
    <property type="entry name" value="GH95_cat"/>
</dbReference>
<feature type="domain" description="Alpha fucosidase A-like C-terminal" evidence="3">
    <location>
        <begin position="722"/>
        <end position="811"/>
    </location>
</feature>